<feature type="transmembrane region" description="Helical" evidence="1">
    <location>
        <begin position="100"/>
        <end position="119"/>
    </location>
</feature>
<evidence type="ECO:0000256" key="1">
    <source>
        <dbReference type="SAM" id="Phobius"/>
    </source>
</evidence>
<name>A0A142BQ02_ENTCL</name>
<reference evidence="2" key="1">
    <citation type="journal article" date="2016" name="Antimicrob. Agents Chemother.">
        <title>Genomic characterization of Enterobacter cloacae isolates from China that co-produce KPC-3 and NDM-1 carbapenemases.</title>
        <authorList>
            <person name="Du H."/>
            <person name="Chen L."/>
            <person name="Chavda K.D."/>
            <person name="Pandey R."/>
            <person name="Zhang H."/>
            <person name="Xie X."/>
            <person name="Tang Y.W."/>
            <person name="Kreiswirth B.N."/>
        </authorList>
    </citation>
    <scope>NUCLEOTIDE SEQUENCE</scope>
    <source>
        <strain evidence="2">SZECL1</strain>
        <plasmid evidence="2">pKPC3_SZ</plasmid>
    </source>
</reference>
<keyword evidence="2" id="KW-0614">Plasmid</keyword>
<keyword evidence="1" id="KW-1133">Transmembrane helix</keyword>
<feature type="transmembrane region" description="Helical" evidence="1">
    <location>
        <begin position="36"/>
        <end position="66"/>
    </location>
</feature>
<proteinExistence type="predicted"/>
<dbReference type="EMBL" id="KU302800">
    <property type="protein sequence ID" value="AMP35160.1"/>
    <property type="molecule type" value="Genomic_DNA"/>
</dbReference>
<accession>A0A142BQ02</accession>
<feature type="transmembrane region" description="Helical" evidence="1">
    <location>
        <begin position="72"/>
        <end position="88"/>
    </location>
</feature>
<geneLocation type="plasmid" evidence="2">
    <name>pKPC3_SZ</name>
</geneLocation>
<organism evidence="2">
    <name type="scientific">Enterobacter cloacae</name>
    <dbReference type="NCBI Taxonomy" id="550"/>
    <lineage>
        <taxon>Bacteria</taxon>
        <taxon>Pseudomonadati</taxon>
        <taxon>Pseudomonadota</taxon>
        <taxon>Gammaproteobacteria</taxon>
        <taxon>Enterobacterales</taxon>
        <taxon>Enterobacteriaceae</taxon>
        <taxon>Enterobacter</taxon>
        <taxon>Enterobacter cloacae complex</taxon>
    </lineage>
</organism>
<dbReference type="AlphaFoldDB" id="A0A142BQ02"/>
<sequence>MTKIYQFPQGNERNAYRNAVKKGKSKKLAIKARGKVMALISWCFLWLRTAIATAIHFVIVMALGIFGAFKNWILTFGILYYLLITYALPKAVNNPTEQMLIIGGCYLSALLAVPLANWMNNTFPVHWLLGLNGREPEKENLKDEDYAAND</sequence>
<keyword evidence="1" id="KW-0472">Membrane</keyword>
<protein>
    <submittedName>
        <fullName evidence="2">Uncharacterized protein</fullName>
    </submittedName>
</protein>
<dbReference type="RefSeq" id="WP_058998967.1">
    <property type="nucleotide sequence ID" value="NZ_KU302800.1"/>
</dbReference>
<keyword evidence="1" id="KW-0812">Transmembrane</keyword>
<evidence type="ECO:0000313" key="2">
    <source>
        <dbReference type="EMBL" id="AMP35160.1"/>
    </source>
</evidence>